<dbReference type="GO" id="GO:0005524">
    <property type="term" value="F:ATP binding"/>
    <property type="evidence" value="ECO:0007669"/>
    <property type="project" value="UniProtKB-KW"/>
</dbReference>
<evidence type="ECO:0000256" key="1">
    <source>
        <dbReference type="ARBA" id="ARBA00022741"/>
    </source>
</evidence>
<proteinExistence type="predicted"/>
<evidence type="ECO:0000256" key="2">
    <source>
        <dbReference type="ARBA" id="ARBA00022840"/>
    </source>
</evidence>
<dbReference type="EMBL" id="UGTJ01000002">
    <property type="protein sequence ID" value="SUB96744.1"/>
    <property type="molecule type" value="Genomic_DNA"/>
</dbReference>
<evidence type="ECO:0000313" key="5">
    <source>
        <dbReference type="Proteomes" id="UP000255283"/>
    </source>
</evidence>
<evidence type="ECO:0000259" key="3">
    <source>
        <dbReference type="SMART" id="SM00382"/>
    </source>
</evidence>
<comment type="caution">
    <text evidence="4">The sequence shown here is derived from an EMBL/GenBank/DDBJ whole genome shotgun (WGS) entry which is preliminary data.</text>
</comment>
<dbReference type="SUPFAM" id="SSF52540">
    <property type="entry name" value="P-loop containing nucleoside triphosphate hydrolases"/>
    <property type="match status" value="1"/>
</dbReference>
<keyword evidence="2" id="KW-0067">ATP-binding</keyword>
<gene>
    <name evidence="4" type="ORF">NCTC13063_02515</name>
</gene>
<protein>
    <submittedName>
        <fullName evidence="4">Uncharacterized protein conserved in bacteria</fullName>
    </submittedName>
</protein>
<evidence type="ECO:0000313" key="4">
    <source>
        <dbReference type="EMBL" id="SUB96744.1"/>
    </source>
</evidence>
<keyword evidence="1" id="KW-0547">Nucleotide-binding</keyword>
<reference evidence="4 5" key="1">
    <citation type="submission" date="2018-06" db="EMBL/GenBank/DDBJ databases">
        <authorList>
            <consortium name="Pathogen Informatics"/>
            <person name="Doyle S."/>
        </authorList>
    </citation>
    <scope>NUCLEOTIDE SEQUENCE [LARGE SCALE GENOMIC DNA]</scope>
    <source>
        <strain evidence="4 5">NCTC13063</strain>
    </source>
</reference>
<accession>A0AAQ1UP68</accession>
<dbReference type="SMART" id="SM00382">
    <property type="entry name" value="AAA"/>
    <property type="match status" value="1"/>
</dbReference>
<dbReference type="Pfam" id="PF06414">
    <property type="entry name" value="Zeta_toxin"/>
    <property type="match status" value="1"/>
</dbReference>
<dbReference type="InterPro" id="IPR027417">
    <property type="entry name" value="P-loop_NTPase"/>
</dbReference>
<dbReference type="PANTHER" id="PTHR39206">
    <property type="entry name" value="SLL8004 PROTEIN"/>
    <property type="match status" value="1"/>
</dbReference>
<dbReference type="InterPro" id="IPR003593">
    <property type="entry name" value="AAA+_ATPase"/>
</dbReference>
<dbReference type="GO" id="GO:0016301">
    <property type="term" value="F:kinase activity"/>
    <property type="evidence" value="ECO:0007669"/>
    <property type="project" value="InterPro"/>
</dbReference>
<dbReference type="AlphaFoldDB" id="A0AAQ1UP68"/>
<dbReference type="PANTHER" id="PTHR39206:SF1">
    <property type="entry name" value="SLL8004 PROTEIN"/>
    <property type="match status" value="1"/>
</dbReference>
<dbReference type="Gene3D" id="3.40.50.300">
    <property type="entry name" value="P-loop containing nucleotide triphosphate hydrolases"/>
    <property type="match status" value="1"/>
</dbReference>
<organism evidence="4 5">
    <name type="scientific">Segatella buccae</name>
    <dbReference type="NCBI Taxonomy" id="28126"/>
    <lineage>
        <taxon>Bacteria</taxon>
        <taxon>Pseudomonadati</taxon>
        <taxon>Bacteroidota</taxon>
        <taxon>Bacteroidia</taxon>
        <taxon>Bacteroidales</taxon>
        <taxon>Prevotellaceae</taxon>
        <taxon>Segatella</taxon>
    </lineage>
</organism>
<dbReference type="RefSeq" id="WP_004347078.1">
    <property type="nucleotide sequence ID" value="NZ_JAQETB010000007.1"/>
</dbReference>
<dbReference type="InterPro" id="IPR010488">
    <property type="entry name" value="Zeta_toxin_domain"/>
</dbReference>
<feature type="domain" description="AAA+ ATPase" evidence="3">
    <location>
        <begin position="7"/>
        <end position="132"/>
    </location>
</feature>
<name>A0AAQ1UP68_9BACT</name>
<sequence length="209" mass="23531">MTDRLHKPVLIVIAGPNGSGKTTITSKILHHEWLEDAVYINPDIIAQEKFGDWNDKDAIMKSVKYCEDLREDCLTKKKSLIFETVLSIPQKIDYIKRAKEAGFFIRLFFVSANSPAINAARIAKRVMEGGHDVPIPKIISRYNRSIVNCHIASKLADRTYVYDNSVENAEAQLLFRMVNGKLVRTYVNAIPEWAQTVLGTDSGTVHVKG</sequence>
<dbReference type="GeneID" id="93537435"/>
<dbReference type="Proteomes" id="UP000255283">
    <property type="component" value="Unassembled WGS sequence"/>
</dbReference>